<dbReference type="Gene3D" id="1.10.287.3510">
    <property type="match status" value="1"/>
</dbReference>
<sequence length="92" mass="10780">MQISKLIIIYILSIYIYSMKFNKFIMTLISIEILMLTTVSIMLILLSKLNLEFMIIYFLVIMVSESVLGLSLLILMSRIYNNDSLSVMNMKW</sequence>
<keyword evidence="1" id="KW-0472">Membrane</keyword>
<feature type="transmembrane region" description="Helical" evidence="1">
    <location>
        <begin position="21"/>
        <end position="47"/>
    </location>
</feature>
<protein>
    <submittedName>
        <fullName evidence="2">NADH dehydrogenase subunit 4L</fullName>
    </submittedName>
</protein>
<geneLocation type="mitochondrion" evidence="2"/>
<keyword evidence="1" id="KW-0812">Transmembrane</keyword>
<evidence type="ECO:0000313" key="2">
    <source>
        <dbReference type="EMBL" id="APZ75595.1"/>
    </source>
</evidence>
<name>A0A1P8VH82_9HYME</name>
<accession>A0A1P8VH82</accession>
<feature type="transmembrane region" description="Helical" evidence="1">
    <location>
        <begin position="53"/>
        <end position="75"/>
    </location>
</feature>
<keyword evidence="1" id="KW-1133">Transmembrane helix</keyword>
<gene>
    <name evidence="2" type="primary">nad4l</name>
</gene>
<keyword evidence="2" id="KW-0496">Mitochondrion</keyword>
<dbReference type="AlphaFoldDB" id="A0A1P8VH82"/>
<proteinExistence type="predicted"/>
<dbReference type="EMBL" id="KX584356">
    <property type="protein sequence ID" value="APZ75595.1"/>
    <property type="molecule type" value="Genomic_DNA"/>
</dbReference>
<evidence type="ECO:0000256" key="1">
    <source>
        <dbReference type="SAM" id="Phobius"/>
    </source>
</evidence>
<organism evidence="2">
    <name type="scientific">Agenioideus sp. SJW-2017</name>
    <dbReference type="NCBI Taxonomy" id="1940100"/>
    <lineage>
        <taxon>Eukaryota</taxon>
        <taxon>Metazoa</taxon>
        <taxon>Ecdysozoa</taxon>
        <taxon>Arthropoda</taxon>
        <taxon>Hexapoda</taxon>
        <taxon>Insecta</taxon>
        <taxon>Pterygota</taxon>
        <taxon>Neoptera</taxon>
        <taxon>Endopterygota</taxon>
        <taxon>Hymenoptera</taxon>
        <taxon>Apocrita</taxon>
        <taxon>Aculeata</taxon>
        <taxon>Pompiloidea</taxon>
        <taxon>Pompilidae</taxon>
        <taxon>Pompilinae</taxon>
        <taxon>Agenioideus</taxon>
    </lineage>
</organism>
<reference evidence="2" key="1">
    <citation type="journal article" date="2016" name="Int. J. Mol. Sci.">
        <title>Next-Generation Sequencing of Two Mitochondrial Genomes from Family Pompilidae (Hymenoptera: Vespoidea) Reveal Novel Patterns of Gene Arrangement.</title>
        <authorList>
            <person name="Chen P.Y."/>
            <person name="Zheng B.Y."/>
            <person name="Liu J.X."/>
            <person name="Wei S.J."/>
        </authorList>
    </citation>
    <scope>NUCLEOTIDE SEQUENCE</scope>
</reference>